<name>B8IE89_METNO</name>
<dbReference type="InterPro" id="IPR036188">
    <property type="entry name" value="FAD/NAD-bd_sf"/>
</dbReference>
<dbReference type="AlphaFoldDB" id="B8IE89"/>
<protein>
    <submittedName>
        <fullName evidence="2">Uncharacterized protein</fullName>
    </submittedName>
</protein>
<gene>
    <name evidence="2" type="ordered locus">Mnod_2673</name>
</gene>
<sequence length="314" mass="33649">MQAAAAPPRPRDGRHHLVVGATASALCLTSHLLRQNPRAQVTLIERKPDLCRLLRRQTYAPILRTGVADGERWWPIGAADGAEPRLSAALREAATRLHVAEGTCTALGATGQGVAALLDDGTTYLAQTATITVAGSPAAHGAAFTAKTGEALRVLRLDRADLPLGTGIAYLIRWLRDVVREAELRNMPWTEAIDGVRLHAPEIWHHLPPRARASVLRHGRRAWHALTARAPGRPGASPQQTDHPLLAMARTGAGGREDRIFTTDPAALMPYAAGGQLLDLDVACAWLATRIRDGGVSDRPESVPHAAARPCATW</sequence>
<dbReference type="Proteomes" id="UP000008207">
    <property type="component" value="Chromosome"/>
</dbReference>
<evidence type="ECO:0000313" key="2">
    <source>
        <dbReference type="EMBL" id="ACL57635.1"/>
    </source>
</evidence>
<feature type="region of interest" description="Disordered" evidence="1">
    <location>
        <begin position="295"/>
        <end position="314"/>
    </location>
</feature>
<accession>B8IE89</accession>
<dbReference type="HOGENOM" id="CLU_917687_0_0_5"/>
<dbReference type="SUPFAM" id="SSF51905">
    <property type="entry name" value="FAD/NAD(P)-binding domain"/>
    <property type="match status" value="1"/>
</dbReference>
<dbReference type="RefSeq" id="WP_015929314.1">
    <property type="nucleotide sequence ID" value="NC_011894.1"/>
</dbReference>
<keyword evidence="3" id="KW-1185">Reference proteome</keyword>
<dbReference type="OrthoDB" id="7987862at2"/>
<dbReference type="KEGG" id="mno:Mnod_2673"/>
<dbReference type="EMBL" id="CP001349">
    <property type="protein sequence ID" value="ACL57635.1"/>
    <property type="molecule type" value="Genomic_DNA"/>
</dbReference>
<organism evidence="2 3">
    <name type="scientific">Methylobacterium nodulans (strain LMG 21967 / CNCM I-2342 / ORS 2060)</name>
    <dbReference type="NCBI Taxonomy" id="460265"/>
    <lineage>
        <taxon>Bacteria</taxon>
        <taxon>Pseudomonadati</taxon>
        <taxon>Pseudomonadota</taxon>
        <taxon>Alphaproteobacteria</taxon>
        <taxon>Hyphomicrobiales</taxon>
        <taxon>Methylobacteriaceae</taxon>
        <taxon>Methylobacterium</taxon>
    </lineage>
</organism>
<reference evidence="2 3" key="1">
    <citation type="submission" date="2009-01" db="EMBL/GenBank/DDBJ databases">
        <title>Complete sequence of chromosome of Methylobacterium nodulans ORS 2060.</title>
        <authorList>
            <consortium name="US DOE Joint Genome Institute"/>
            <person name="Lucas S."/>
            <person name="Copeland A."/>
            <person name="Lapidus A."/>
            <person name="Glavina del Rio T."/>
            <person name="Dalin E."/>
            <person name="Tice H."/>
            <person name="Bruce D."/>
            <person name="Goodwin L."/>
            <person name="Pitluck S."/>
            <person name="Sims D."/>
            <person name="Brettin T."/>
            <person name="Detter J.C."/>
            <person name="Han C."/>
            <person name="Larimer F."/>
            <person name="Land M."/>
            <person name="Hauser L."/>
            <person name="Kyrpides N."/>
            <person name="Ivanova N."/>
            <person name="Marx C.J."/>
            <person name="Richardson P."/>
        </authorList>
    </citation>
    <scope>NUCLEOTIDE SEQUENCE [LARGE SCALE GENOMIC DNA]</scope>
    <source>
        <strain evidence="3">LMG 21967 / CNCM I-2342 / ORS 2060</strain>
    </source>
</reference>
<evidence type="ECO:0000313" key="3">
    <source>
        <dbReference type="Proteomes" id="UP000008207"/>
    </source>
</evidence>
<dbReference type="eggNOG" id="COG4529">
    <property type="taxonomic scope" value="Bacteria"/>
</dbReference>
<evidence type="ECO:0000256" key="1">
    <source>
        <dbReference type="SAM" id="MobiDB-lite"/>
    </source>
</evidence>
<proteinExistence type="predicted"/>